<comment type="similarity">
    <text evidence="1">Belongs to the helicase family.</text>
</comment>
<dbReference type="InterPro" id="IPR010285">
    <property type="entry name" value="DNA_helicase_pif1-like_DEAD"/>
</dbReference>
<organism evidence="3 4">
    <name type="scientific">Coffea arabica</name>
    <name type="common">Arabian coffee</name>
    <dbReference type="NCBI Taxonomy" id="13443"/>
    <lineage>
        <taxon>Eukaryota</taxon>
        <taxon>Viridiplantae</taxon>
        <taxon>Streptophyta</taxon>
        <taxon>Embryophyta</taxon>
        <taxon>Tracheophyta</taxon>
        <taxon>Spermatophyta</taxon>
        <taxon>Magnoliopsida</taxon>
        <taxon>eudicotyledons</taxon>
        <taxon>Gunneridae</taxon>
        <taxon>Pentapetalae</taxon>
        <taxon>asterids</taxon>
        <taxon>lamiids</taxon>
        <taxon>Gentianales</taxon>
        <taxon>Rubiaceae</taxon>
        <taxon>Ixoroideae</taxon>
        <taxon>Gardenieae complex</taxon>
        <taxon>Bertiereae - Coffeeae clade</taxon>
        <taxon>Coffeeae</taxon>
        <taxon>Coffea</taxon>
    </lineage>
</organism>
<evidence type="ECO:0000313" key="4">
    <source>
        <dbReference type="RefSeq" id="XP_071912262.1"/>
    </source>
</evidence>
<dbReference type="InterPro" id="IPR012340">
    <property type="entry name" value="NA-bd_OB-fold"/>
</dbReference>
<evidence type="ECO:0000256" key="1">
    <source>
        <dbReference type="RuleBase" id="RU363044"/>
    </source>
</evidence>
<sequence length="568" mass="65626">MTDDSATDTDEIKEFQKGRYISPPEAFWRIYEFRLNEMTLSVYTLQVHLPNQRLVSFPKNSDLLQLLAKVDFSKTMLTEFFKMNATNATAENLKCFYKDFPQHFIWSSKYKHWAERKSRKVIGRLVSVNPREGEREVALALGLLQFDTYIEETLEEAAAFQMPSSLRLLFATLLVYCSPTDPTMLWKKFEFDFSRDYQRHKQYHDHSPAKLGDWLLLILTNLFSRWDEASMAKRETIEAFDDLLRDIMEFELPFGGKVIVFGGDFRQTLPVIEQATKEVLLQSCFLNSPLWYKLHKLKLTGNMRAILDPQFFEFLLRVGEGHEPIDLNSEITLLLHSVFPNLTLYSQDPYSMINRCILTPKNNLVDELNDIMIRRSQTVLLSLWDDFLNNEDQVLLNNMQSYPVIIGRRLKVSNYNGVALSTWFDSALLVDPPIQEARAMRNTKLIAEIIDAKSYIKYNPVLCLKTDQKTTLICNVIPSQKDLELRLEFVHAQLKTKTFLVHIKPVQTQLADAGQHYTILYCSELEPEFGHAQLTGEPESISLSANQQTENEQLLMIGDGGSGSKVRL</sequence>
<dbReference type="PANTHER" id="PTHR10492:SF94">
    <property type="entry name" value="ATP-DEPENDENT DNA HELICASE"/>
    <property type="match status" value="1"/>
</dbReference>
<evidence type="ECO:0000313" key="3">
    <source>
        <dbReference type="Proteomes" id="UP001652660"/>
    </source>
</evidence>
<feature type="domain" description="DNA helicase Pif1-like DEAD-box helicase" evidence="2">
    <location>
        <begin position="226"/>
        <end position="322"/>
    </location>
</feature>
<dbReference type="EC" id="5.6.2.3" evidence="1"/>
<keyword evidence="1" id="KW-0547">Nucleotide-binding</keyword>
<comment type="cofactor">
    <cofactor evidence="1">
        <name>Mg(2+)</name>
        <dbReference type="ChEBI" id="CHEBI:18420"/>
    </cofactor>
</comment>
<keyword evidence="1" id="KW-0347">Helicase</keyword>
<keyword evidence="3" id="KW-1185">Reference proteome</keyword>
<dbReference type="SUPFAM" id="SSF52540">
    <property type="entry name" value="P-loop containing nucleoside triphosphate hydrolases"/>
    <property type="match status" value="1"/>
</dbReference>
<dbReference type="GeneID" id="140009827"/>
<keyword evidence="1" id="KW-0233">DNA recombination</keyword>
<dbReference type="PANTHER" id="PTHR10492">
    <property type="match status" value="1"/>
</dbReference>
<proteinExistence type="inferred from homology"/>
<protein>
    <recommendedName>
        <fullName evidence="1">ATP-dependent DNA helicase</fullName>
        <ecNumber evidence="1">5.6.2.3</ecNumber>
    </recommendedName>
</protein>
<name>A0ABM4UYA9_COFAR</name>
<keyword evidence="1" id="KW-0378">Hydrolase</keyword>
<evidence type="ECO:0000259" key="2">
    <source>
        <dbReference type="Pfam" id="PF05970"/>
    </source>
</evidence>
<comment type="catalytic activity">
    <reaction evidence="1">
        <text>ATP + H2O = ADP + phosphate + H(+)</text>
        <dbReference type="Rhea" id="RHEA:13065"/>
        <dbReference type="ChEBI" id="CHEBI:15377"/>
        <dbReference type="ChEBI" id="CHEBI:15378"/>
        <dbReference type="ChEBI" id="CHEBI:30616"/>
        <dbReference type="ChEBI" id="CHEBI:43474"/>
        <dbReference type="ChEBI" id="CHEBI:456216"/>
        <dbReference type="EC" id="5.6.2.3"/>
    </reaction>
</comment>
<dbReference type="RefSeq" id="XP_071912262.1">
    <property type="nucleotide sequence ID" value="XM_072056161.1"/>
</dbReference>
<accession>A0ABM4UYA9</accession>
<dbReference type="Gene3D" id="3.40.50.300">
    <property type="entry name" value="P-loop containing nucleotide triphosphate hydrolases"/>
    <property type="match status" value="1"/>
</dbReference>
<dbReference type="Proteomes" id="UP001652660">
    <property type="component" value="Chromosome 6e"/>
</dbReference>
<dbReference type="Pfam" id="PF05970">
    <property type="entry name" value="PIF1"/>
    <property type="match status" value="1"/>
</dbReference>
<gene>
    <name evidence="4" type="primary">LOC140009827</name>
</gene>
<dbReference type="Gene3D" id="2.40.50.140">
    <property type="entry name" value="Nucleic acid-binding proteins"/>
    <property type="match status" value="1"/>
</dbReference>
<keyword evidence="1" id="KW-0067">ATP-binding</keyword>
<dbReference type="InterPro" id="IPR027417">
    <property type="entry name" value="P-loop_NTPase"/>
</dbReference>
<keyword evidence="1" id="KW-0227">DNA damage</keyword>
<keyword evidence="1" id="KW-0234">DNA repair</keyword>
<reference evidence="4" key="1">
    <citation type="submission" date="2025-08" db="UniProtKB">
        <authorList>
            <consortium name="RefSeq"/>
        </authorList>
    </citation>
    <scope>IDENTIFICATION</scope>
    <source>
        <tissue evidence="4">Leaves</tissue>
    </source>
</reference>